<dbReference type="Gene3D" id="2.70.70.10">
    <property type="entry name" value="Glucose Permease (Domain IIA)"/>
    <property type="match status" value="1"/>
</dbReference>
<dbReference type="OrthoDB" id="9805799at2"/>
<keyword evidence="1" id="KW-0732">Signal</keyword>
<dbReference type="EMBL" id="CP001229">
    <property type="protein sequence ID" value="ACN99425.1"/>
    <property type="molecule type" value="Genomic_DNA"/>
</dbReference>
<feature type="domain" description="M23ase beta-sheet core" evidence="2">
    <location>
        <begin position="313"/>
        <end position="407"/>
    </location>
</feature>
<dbReference type="PANTHER" id="PTHR21666">
    <property type="entry name" value="PEPTIDASE-RELATED"/>
    <property type="match status" value="1"/>
</dbReference>
<dbReference type="Pfam" id="PF01551">
    <property type="entry name" value="Peptidase_M23"/>
    <property type="match status" value="1"/>
</dbReference>
<proteinExistence type="predicted"/>
<organism evidence="3 4">
    <name type="scientific">Sulfurihydrogenibium azorense (strain DSM 15241 / OCM 825 / Az-Fu1)</name>
    <dbReference type="NCBI Taxonomy" id="204536"/>
    <lineage>
        <taxon>Bacteria</taxon>
        <taxon>Pseudomonadati</taxon>
        <taxon>Aquificota</taxon>
        <taxon>Aquificia</taxon>
        <taxon>Aquificales</taxon>
        <taxon>Hydrogenothermaceae</taxon>
        <taxon>Sulfurihydrogenibium</taxon>
    </lineage>
</organism>
<dbReference type="CDD" id="cd12797">
    <property type="entry name" value="M23_peptidase"/>
    <property type="match status" value="1"/>
</dbReference>
<dbReference type="STRING" id="204536.SULAZ_0769"/>
<evidence type="ECO:0000259" key="2">
    <source>
        <dbReference type="Pfam" id="PF01551"/>
    </source>
</evidence>
<name>C1DUG7_SULAA</name>
<dbReference type="HOGENOM" id="CLU_048239_0_0_0"/>
<protein>
    <submittedName>
        <fullName evidence="3">Peptidase, M23/M37 family</fullName>
    </submittedName>
</protein>
<dbReference type="eggNOG" id="COG0739">
    <property type="taxonomic scope" value="Bacteria"/>
</dbReference>
<dbReference type="InterPro" id="IPR011055">
    <property type="entry name" value="Dup_hybrid_motif"/>
</dbReference>
<evidence type="ECO:0000256" key="1">
    <source>
        <dbReference type="ARBA" id="ARBA00022729"/>
    </source>
</evidence>
<dbReference type="InterPro" id="IPR050570">
    <property type="entry name" value="Cell_wall_metabolism_enzyme"/>
</dbReference>
<evidence type="ECO:0000313" key="3">
    <source>
        <dbReference type="EMBL" id="ACN99425.1"/>
    </source>
</evidence>
<accession>C1DUG7</accession>
<dbReference type="KEGG" id="saf:SULAZ_0769"/>
<keyword evidence="4" id="KW-1185">Reference proteome</keyword>
<dbReference type="Proteomes" id="UP000001369">
    <property type="component" value="Chromosome"/>
</dbReference>
<evidence type="ECO:0000313" key="4">
    <source>
        <dbReference type="Proteomes" id="UP000001369"/>
    </source>
</evidence>
<dbReference type="PANTHER" id="PTHR21666:SF289">
    <property type="entry name" value="L-ALA--D-GLU ENDOPEPTIDASE"/>
    <property type="match status" value="1"/>
</dbReference>
<dbReference type="RefSeq" id="WP_012674742.1">
    <property type="nucleotide sequence ID" value="NC_012438.1"/>
</dbReference>
<dbReference type="SUPFAM" id="SSF51261">
    <property type="entry name" value="Duplicated hybrid motif"/>
    <property type="match status" value="1"/>
</dbReference>
<reference evidence="3 4" key="1">
    <citation type="journal article" date="2009" name="J. Bacteriol.">
        <title>Complete and draft genome sequences of six members of the Aquificales.</title>
        <authorList>
            <person name="Reysenbach A.L."/>
            <person name="Hamamura N."/>
            <person name="Podar M."/>
            <person name="Griffiths E."/>
            <person name="Ferreira S."/>
            <person name="Hochstein R."/>
            <person name="Heidelberg J."/>
            <person name="Johnson J."/>
            <person name="Mead D."/>
            <person name="Pohorille A."/>
            <person name="Sarmiento M."/>
            <person name="Schweighofer K."/>
            <person name="Seshadri R."/>
            <person name="Voytek M.A."/>
        </authorList>
    </citation>
    <scope>NUCLEOTIDE SEQUENCE [LARGE SCALE GENOMIC DNA]</scope>
    <source>
        <strain evidence="4">Az-Fu1 / DSM 15241 / OCM 825</strain>
    </source>
</reference>
<sequence length="431" mass="48369">MRKLFVILFFIVVLGLAYFSGIINFSKPTVEYKGLNSIGSEGIVDIYVKDEKPGLKDVEIFLKQGNNVIKIYSKNLDGKKEEEIRLKVNPKSYGLFEGKAVLMVQAVDKSLLKNKTVLEREINIDLTPPVISILNYTQNMINGGTGFVFLQANEELKSVNVNVGDVNFKCLKINQTYVCPFSIPYHFESVKPIVLNASDYAGNTVNQGLKINVKWINYAKSILDIDDNFIQTKVKPLSDKDFNNPVDLFKYVNVEIRKRNEDLIHKKASECKNLKPTFEGEFTYLENSAKLGGFADYRKYRYNGQIIEGADAYHKGFDFASVKNADVKASNNGEVVFAGFLGIYGNSVIIDHGLCVYTLYSHLSQINVKEGQKVVKGQLIGKTGATGLAVGDHLHYGVLVNGIEVNPVEWFDIKWLNTRFYDVYKTVGGAR</sequence>
<dbReference type="InterPro" id="IPR016047">
    <property type="entry name" value="M23ase_b-sheet_dom"/>
</dbReference>
<dbReference type="GO" id="GO:0004222">
    <property type="term" value="F:metalloendopeptidase activity"/>
    <property type="evidence" value="ECO:0007669"/>
    <property type="project" value="TreeGrafter"/>
</dbReference>
<dbReference type="AlphaFoldDB" id="C1DUG7"/>
<gene>
    <name evidence="3" type="ordered locus">SULAZ_0769</name>
</gene>